<dbReference type="AlphaFoldDB" id="A0A183UX03"/>
<keyword evidence="3" id="KW-1185">Reference proteome</keyword>
<accession>A0A183UX03</accession>
<name>A0A183UX03_TOXCA</name>
<dbReference type="EMBL" id="UYWY01021527">
    <property type="protein sequence ID" value="VDM44344.1"/>
    <property type="molecule type" value="Genomic_DNA"/>
</dbReference>
<protein>
    <submittedName>
        <fullName evidence="2 4">Uncharacterized protein</fullName>
    </submittedName>
</protein>
<reference evidence="2 3" key="2">
    <citation type="submission" date="2018-11" db="EMBL/GenBank/DDBJ databases">
        <authorList>
            <consortium name="Pathogen Informatics"/>
        </authorList>
    </citation>
    <scope>NUCLEOTIDE SEQUENCE [LARGE SCALE GENOMIC DNA]</scope>
</reference>
<dbReference type="WBParaSite" id="TCNE_0001302301-mRNA-1">
    <property type="protein sequence ID" value="TCNE_0001302301-mRNA-1"/>
    <property type="gene ID" value="TCNE_0001302301"/>
</dbReference>
<organism evidence="3 4">
    <name type="scientific">Toxocara canis</name>
    <name type="common">Canine roundworm</name>
    <dbReference type="NCBI Taxonomy" id="6265"/>
    <lineage>
        <taxon>Eukaryota</taxon>
        <taxon>Metazoa</taxon>
        <taxon>Ecdysozoa</taxon>
        <taxon>Nematoda</taxon>
        <taxon>Chromadorea</taxon>
        <taxon>Rhabditida</taxon>
        <taxon>Spirurina</taxon>
        <taxon>Ascaridomorpha</taxon>
        <taxon>Ascaridoidea</taxon>
        <taxon>Toxocaridae</taxon>
        <taxon>Toxocara</taxon>
    </lineage>
</organism>
<proteinExistence type="predicted"/>
<sequence length="75" mass="8081">MVSTVSMDGSGQRGKLTKCEDEIREKGLCAVVEKLPKSDAGCAKTATHIGVNQPMVSFRNNDHHVHGEKDPSEST</sequence>
<dbReference type="Proteomes" id="UP000050794">
    <property type="component" value="Unassembled WGS sequence"/>
</dbReference>
<feature type="region of interest" description="Disordered" evidence="1">
    <location>
        <begin position="54"/>
        <end position="75"/>
    </location>
</feature>
<evidence type="ECO:0000313" key="4">
    <source>
        <dbReference type="WBParaSite" id="TCNE_0001302301-mRNA-1"/>
    </source>
</evidence>
<evidence type="ECO:0000256" key="1">
    <source>
        <dbReference type="SAM" id="MobiDB-lite"/>
    </source>
</evidence>
<evidence type="ECO:0000313" key="2">
    <source>
        <dbReference type="EMBL" id="VDM44344.1"/>
    </source>
</evidence>
<evidence type="ECO:0000313" key="3">
    <source>
        <dbReference type="Proteomes" id="UP000050794"/>
    </source>
</evidence>
<gene>
    <name evidence="2" type="ORF">TCNE_LOCUS13023</name>
</gene>
<feature type="compositionally biased region" description="Basic and acidic residues" evidence="1">
    <location>
        <begin position="60"/>
        <end position="75"/>
    </location>
</feature>
<reference evidence="4" key="1">
    <citation type="submission" date="2016-06" db="UniProtKB">
        <authorList>
            <consortium name="WormBaseParasite"/>
        </authorList>
    </citation>
    <scope>IDENTIFICATION</scope>
</reference>